<protein>
    <submittedName>
        <fullName evidence="2">Uncharacterized protein</fullName>
    </submittedName>
</protein>
<evidence type="ECO:0000256" key="1">
    <source>
        <dbReference type="SAM" id="SignalP"/>
    </source>
</evidence>
<proteinExistence type="predicted"/>
<dbReference type="EMBL" id="MZXW01000046">
    <property type="protein sequence ID" value="RXT37953.1"/>
    <property type="molecule type" value="Genomic_DNA"/>
</dbReference>
<comment type="caution">
    <text evidence="2">The sequence shown here is derived from an EMBL/GenBank/DDBJ whole genome shotgun (WGS) entry which is preliminary data.</text>
</comment>
<name>A0A4Q1US97_9BRAD</name>
<keyword evidence="1" id="KW-0732">Signal</keyword>
<reference evidence="2 3" key="1">
    <citation type="submission" date="2017-03" db="EMBL/GenBank/DDBJ databases">
        <authorList>
            <person name="Safronova V.I."/>
            <person name="Sazanova A.L."/>
            <person name="Chirak E.R."/>
        </authorList>
    </citation>
    <scope>NUCLEOTIDE SEQUENCE [LARGE SCALE GENOMIC DNA]</scope>
    <source>
        <strain evidence="2 3">Opo-243</strain>
    </source>
</reference>
<gene>
    <name evidence="2" type="ORF">B5V03_31420</name>
</gene>
<sequence length="366" mass="41644">MHIRHLTLLLASALVTTLAVAAVNLAVDPLQLFHGSAHPYYTTDSRMQSAGLIRSQEFDTAFIGTSIALYVRPSSIDLTLGGKSIKLAAPGMTSPEQRFVLETAISTRHPKRVIWMMDDFAFRSAEDVDTLDYLPADLYRLNPKGVAGYLLDLTMLRDSLGIAARRFQDLDMTMTQLTWIGVLRFTEDNLDNLNTVHSAFVSNRYRRDLAWKSFRHNRDNPARLRLRYNQAKVEQQFRHDAIDFIRAHPDVDFTIIFPPYSILNFIALREILPRDYAVFFRINSYMLRQLAALPNVDLSIFEQLKRSLTISTNMRTFGTTRRRSTNSFFGACGMEFTGSTGKSRTSSSTRYGNRSKPIALTVRGEH</sequence>
<dbReference type="RefSeq" id="WP_129274342.1">
    <property type="nucleotide sequence ID" value="NZ_MZXW01000046.1"/>
</dbReference>
<evidence type="ECO:0000313" key="3">
    <source>
        <dbReference type="Proteomes" id="UP000290819"/>
    </source>
</evidence>
<accession>A0A4Q1US97</accession>
<feature type="chain" id="PRO_5020408959" evidence="1">
    <location>
        <begin position="22"/>
        <end position="366"/>
    </location>
</feature>
<keyword evidence="3" id="KW-1185">Reference proteome</keyword>
<dbReference type="AlphaFoldDB" id="A0A4Q1US97"/>
<organism evidence="2 3">
    <name type="scientific">Bradyrhizobium betae</name>
    <dbReference type="NCBI Taxonomy" id="244734"/>
    <lineage>
        <taxon>Bacteria</taxon>
        <taxon>Pseudomonadati</taxon>
        <taxon>Pseudomonadota</taxon>
        <taxon>Alphaproteobacteria</taxon>
        <taxon>Hyphomicrobiales</taxon>
        <taxon>Nitrobacteraceae</taxon>
        <taxon>Bradyrhizobium</taxon>
    </lineage>
</organism>
<feature type="signal peptide" evidence="1">
    <location>
        <begin position="1"/>
        <end position="21"/>
    </location>
</feature>
<dbReference type="OrthoDB" id="996097at2"/>
<dbReference type="Proteomes" id="UP000290819">
    <property type="component" value="Unassembled WGS sequence"/>
</dbReference>
<evidence type="ECO:0000313" key="2">
    <source>
        <dbReference type="EMBL" id="RXT37953.1"/>
    </source>
</evidence>